<dbReference type="EMBL" id="LIRS01000071">
    <property type="protein sequence ID" value="KOY32049.1"/>
    <property type="molecule type" value="Genomic_DNA"/>
</dbReference>
<name>A0AAW3IVC5_VIBPH</name>
<sequence>MESLPEESAIKVYHPERDSSVKYEVELSESGARKGMIIGGMIGSKVPHPLGTPVGVVVGGIVGAIWGKAD</sequence>
<gene>
    <name evidence="1" type="ORF">ACX05_12985</name>
</gene>
<accession>A0AAW3IVC5</accession>
<evidence type="ECO:0008006" key="3">
    <source>
        <dbReference type="Google" id="ProtNLM"/>
    </source>
</evidence>
<dbReference type="AlphaFoldDB" id="A0AAW3IVC5"/>
<protein>
    <recommendedName>
        <fullName evidence="3">Glycine zipper 2TM domain-containing protein</fullName>
    </recommendedName>
</protein>
<reference evidence="1 2" key="1">
    <citation type="submission" date="2015-07" db="EMBL/GenBank/DDBJ databases">
        <title>Foodborne Vibrio parahaemolyticus Isolates.</title>
        <authorList>
            <person name="Ronholm J."/>
            <person name="Petronella N."/>
            <person name="Kenwell R."/>
            <person name="Banerjee S."/>
        </authorList>
    </citation>
    <scope>NUCLEOTIDE SEQUENCE [LARGE SCALE GENOMIC DNA]</scope>
    <source>
        <strain evidence="1 2">HS-06-05</strain>
    </source>
</reference>
<proteinExistence type="predicted"/>
<evidence type="ECO:0000313" key="2">
    <source>
        <dbReference type="Proteomes" id="UP000037697"/>
    </source>
</evidence>
<dbReference type="RefSeq" id="WP_005484882.1">
    <property type="nucleotide sequence ID" value="NZ_CANUHV010000011.1"/>
</dbReference>
<dbReference type="Proteomes" id="UP000037697">
    <property type="component" value="Unassembled WGS sequence"/>
</dbReference>
<comment type="caution">
    <text evidence="1">The sequence shown here is derived from an EMBL/GenBank/DDBJ whole genome shotgun (WGS) entry which is preliminary data.</text>
</comment>
<evidence type="ECO:0000313" key="1">
    <source>
        <dbReference type="EMBL" id="KOY32049.1"/>
    </source>
</evidence>
<organism evidence="1 2">
    <name type="scientific">Vibrio parahaemolyticus</name>
    <dbReference type="NCBI Taxonomy" id="670"/>
    <lineage>
        <taxon>Bacteria</taxon>
        <taxon>Pseudomonadati</taxon>
        <taxon>Pseudomonadota</taxon>
        <taxon>Gammaproteobacteria</taxon>
        <taxon>Vibrionales</taxon>
        <taxon>Vibrionaceae</taxon>
        <taxon>Vibrio</taxon>
    </lineage>
</organism>